<reference evidence="7" key="1">
    <citation type="submission" date="2022-03" db="EMBL/GenBank/DDBJ databases">
        <authorList>
            <person name="Woo C.Y."/>
        </authorList>
    </citation>
    <scope>NUCLEOTIDE SEQUENCE</scope>
    <source>
        <strain evidence="7">CYS-01</strain>
    </source>
</reference>
<dbReference type="InterPro" id="IPR007267">
    <property type="entry name" value="GtrA_DPMS_TM"/>
</dbReference>
<dbReference type="Proteomes" id="UP001165460">
    <property type="component" value="Unassembled WGS sequence"/>
</dbReference>
<name>A0ABS9ZY40_9SPHI</name>
<feature type="transmembrane region" description="Helical" evidence="5">
    <location>
        <begin position="140"/>
        <end position="159"/>
    </location>
</feature>
<dbReference type="Pfam" id="PF04138">
    <property type="entry name" value="GtrA_DPMS_TM"/>
    <property type="match status" value="1"/>
</dbReference>
<keyword evidence="8" id="KW-1185">Reference proteome</keyword>
<gene>
    <name evidence="7" type="ORF">MMF97_10995</name>
</gene>
<feature type="domain" description="GtrA/DPMS transmembrane" evidence="6">
    <location>
        <begin position="32"/>
        <end position="159"/>
    </location>
</feature>
<keyword evidence="3 5" id="KW-1133">Transmembrane helix</keyword>
<dbReference type="RefSeq" id="WP_243362357.1">
    <property type="nucleotide sequence ID" value="NZ_JALGBH010000002.1"/>
</dbReference>
<keyword evidence="4 5" id="KW-0472">Membrane</keyword>
<evidence type="ECO:0000256" key="4">
    <source>
        <dbReference type="ARBA" id="ARBA00023136"/>
    </source>
</evidence>
<protein>
    <submittedName>
        <fullName evidence="7">GtrA family protein</fullName>
    </submittedName>
</protein>
<evidence type="ECO:0000259" key="6">
    <source>
        <dbReference type="Pfam" id="PF04138"/>
    </source>
</evidence>
<comment type="subcellular location">
    <subcellularLocation>
        <location evidence="1">Membrane</location>
        <topology evidence="1">Multi-pass membrane protein</topology>
    </subcellularLocation>
</comment>
<evidence type="ECO:0000256" key="1">
    <source>
        <dbReference type="ARBA" id="ARBA00004141"/>
    </source>
</evidence>
<evidence type="ECO:0000256" key="3">
    <source>
        <dbReference type="ARBA" id="ARBA00022989"/>
    </source>
</evidence>
<sequence>MGFAQTLRSILLPVIDFFYPPFKRVMDLQTFRYAVCGGSNALLNLVIFFLAYNFIFKQEFIHIAGFDITRYIAAYIVALSISFPIGFILNKFIVFQQSNLESRVQLFRYGFVTATSILFDYLLLHLLVGYFQFWATPSQAFIIVILSLYSYLCQTYFTFKTVK</sequence>
<evidence type="ECO:0000256" key="2">
    <source>
        <dbReference type="ARBA" id="ARBA00022692"/>
    </source>
</evidence>
<organism evidence="7 8">
    <name type="scientific">Pedobacter montanisoli</name>
    <dbReference type="NCBI Taxonomy" id="2923277"/>
    <lineage>
        <taxon>Bacteria</taxon>
        <taxon>Pseudomonadati</taxon>
        <taxon>Bacteroidota</taxon>
        <taxon>Sphingobacteriia</taxon>
        <taxon>Sphingobacteriales</taxon>
        <taxon>Sphingobacteriaceae</taxon>
        <taxon>Pedobacter</taxon>
    </lineage>
</organism>
<feature type="transmembrane region" description="Helical" evidence="5">
    <location>
        <begin position="72"/>
        <end position="94"/>
    </location>
</feature>
<feature type="transmembrane region" description="Helical" evidence="5">
    <location>
        <begin position="106"/>
        <end position="128"/>
    </location>
</feature>
<evidence type="ECO:0000313" key="8">
    <source>
        <dbReference type="Proteomes" id="UP001165460"/>
    </source>
</evidence>
<feature type="transmembrane region" description="Helical" evidence="5">
    <location>
        <begin position="31"/>
        <end position="52"/>
    </location>
</feature>
<accession>A0ABS9ZY40</accession>
<keyword evidence="2 5" id="KW-0812">Transmembrane</keyword>
<evidence type="ECO:0000313" key="7">
    <source>
        <dbReference type="EMBL" id="MCJ0743241.1"/>
    </source>
</evidence>
<comment type="caution">
    <text evidence="7">The sequence shown here is derived from an EMBL/GenBank/DDBJ whole genome shotgun (WGS) entry which is preliminary data.</text>
</comment>
<dbReference type="EMBL" id="JALGBH010000002">
    <property type="protein sequence ID" value="MCJ0743241.1"/>
    <property type="molecule type" value="Genomic_DNA"/>
</dbReference>
<evidence type="ECO:0000256" key="5">
    <source>
        <dbReference type="SAM" id="Phobius"/>
    </source>
</evidence>
<proteinExistence type="predicted"/>